<organism evidence="1 2">
    <name type="scientific">Streptomyces citrinus</name>
    <dbReference type="NCBI Taxonomy" id="3118173"/>
    <lineage>
        <taxon>Bacteria</taxon>
        <taxon>Bacillati</taxon>
        <taxon>Actinomycetota</taxon>
        <taxon>Actinomycetes</taxon>
        <taxon>Kitasatosporales</taxon>
        <taxon>Streptomycetaceae</taxon>
        <taxon>Streptomyces</taxon>
    </lineage>
</organism>
<reference evidence="1" key="1">
    <citation type="journal article" date="2025" name="Int. J. Syst. Evol. Microbiol.">
        <title>Streptomyces citrinus sp. nov., with yellow diffusible pigment.</title>
        <authorList>
            <person name="He Y."/>
            <person name="Yang E."/>
            <person name="Xu J."/>
            <person name="Sun Y."/>
            <person name="Sun L."/>
        </authorList>
    </citation>
    <scope>NUCLEOTIDE SEQUENCE</scope>
    <source>
        <strain evidence="1">Q6</strain>
    </source>
</reference>
<dbReference type="EMBL" id="CP146022">
    <property type="protein sequence ID" value="WWQ67965.1"/>
    <property type="molecule type" value="Genomic_DNA"/>
</dbReference>
<evidence type="ECO:0000313" key="1">
    <source>
        <dbReference type="EMBL" id="WWQ67965.1"/>
    </source>
</evidence>
<dbReference type="Proteomes" id="UP001432251">
    <property type="component" value="Chromosome"/>
</dbReference>
<sequence>MHEQIRKVANTERTLIGQGKRAGVVEVAVFCDMSVGRVEETRRLSQRTDSLDRIIRDGVTLGDFLGQERPVAAPDALVMSAMVMDQVSGIIYDNFSHRDARVLWARLALDGDEASTLEDLG</sequence>
<proteinExistence type="predicted"/>
<protein>
    <submittedName>
        <fullName evidence="1">Sigma-70 domain-containing protein</fullName>
    </submittedName>
</protein>
<accession>A0ACD5ALR5</accession>
<evidence type="ECO:0000313" key="2">
    <source>
        <dbReference type="Proteomes" id="UP001432251"/>
    </source>
</evidence>
<gene>
    <name evidence="1" type="ORF">V2W30_34625</name>
</gene>
<name>A0ACD5ALR5_9ACTN</name>
<keyword evidence="2" id="KW-1185">Reference proteome</keyword>